<organism evidence="1 2">
    <name type="scientific">Leucobacter ruminantium</name>
    <dbReference type="NCBI Taxonomy" id="1289170"/>
    <lineage>
        <taxon>Bacteria</taxon>
        <taxon>Bacillati</taxon>
        <taxon>Actinomycetota</taxon>
        <taxon>Actinomycetes</taxon>
        <taxon>Micrococcales</taxon>
        <taxon>Microbacteriaceae</taxon>
        <taxon>Leucobacter</taxon>
    </lineage>
</organism>
<name>A0A939LW43_9MICO</name>
<evidence type="ECO:0000313" key="1">
    <source>
        <dbReference type="EMBL" id="MBO1805825.1"/>
    </source>
</evidence>
<protein>
    <submittedName>
        <fullName evidence="1">Uncharacterized protein</fullName>
    </submittedName>
</protein>
<dbReference type="EMBL" id="JAGDYL010000019">
    <property type="protein sequence ID" value="MBO1805825.1"/>
    <property type="molecule type" value="Genomic_DNA"/>
</dbReference>
<dbReference type="RefSeq" id="WP_208046295.1">
    <property type="nucleotide sequence ID" value="NZ_JAGDYL010000019.1"/>
</dbReference>
<comment type="caution">
    <text evidence="1">The sequence shown here is derived from an EMBL/GenBank/DDBJ whole genome shotgun (WGS) entry which is preliminary data.</text>
</comment>
<gene>
    <name evidence="1" type="ORF">J4H91_10945</name>
</gene>
<sequence length="91" mass="10119">MLTATIRKVETVTIEVSGEGLPEVREKLAEKCPEGFELIHAPVTMQKGSTAITATATYARRDGLREITGRTVEELRAAVPDGWQMLYYLHD</sequence>
<proteinExistence type="predicted"/>
<dbReference type="AlphaFoldDB" id="A0A939LW43"/>
<dbReference type="Proteomes" id="UP000664398">
    <property type="component" value="Unassembled WGS sequence"/>
</dbReference>
<keyword evidence="2" id="KW-1185">Reference proteome</keyword>
<accession>A0A939LW43</accession>
<evidence type="ECO:0000313" key="2">
    <source>
        <dbReference type="Proteomes" id="UP000664398"/>
    </source>
</evidence>
<reference evidence="1" key="1">
    <citation type="submission" date="2021-03" db="EMBL/GenBank/DDBJ databases">
        <title>Leucobacter chromiisoli sp. nov., isolated from chromium-containing soil of chemical plant.</title>
        <authorList>
            <person name="Xu Z."/>
        </authorList>
    </citation>
    <scope>NUCLEOTIDE SEQUENCE</scope>
    <source>
        <strain evidence="1">A2</strain>
    </source>
</reference>